<reference evidence="7" key="1">
    <citation type="submission" date="2021-12" db="EMBL/GenBank/DDBJ databases">
        <title>Prjna785345.</title>
        <authorList>
            <person name="Rujirawat T."/>
            <person name="Krajaejun T."/>
        </authorList>
    </citation>
    <scope>NUCLEOTIDE SEQUENCE</scope>
    <source>
        <strain evidence="7">Pi057C3</strain>
    </source>
</reference>
<evidence type="ECO:0000313" key="8">
    <source>
        <dbReference type="Proteomes" id="UP001209570"/>
    </source>
</evidence>
<dbReference type="Pfam" id="PF00899">
    <property type="entry name" value="ThiF"/>
    <property type="match status" value="1"/>
</dbReference>
<dbReference type="Gene3D" id="1.10.472.30">
    <property type="entry name" value="Transcription elongation factor S-II, central domain"/>
    <property type="match status" value="1"/>
</dbReference>
<dbReference type="Gene3D" id="3.40.50.720">
    <property type="entry name" value="NAD(P)-binding Rossmann-like Domain"/>
    <property type="match status" value="1"/>
</dbReference>
<gene>
    <name evidence="7" type="ORF">P43SY_008946</name>
</gene>
<dbReference type="InterPro" id="IPR035985">
    <property type="entry name" value="Ubiquitin-activating_enz"/>
</dbReference>
<evidence type="ECO:0000256" key="5">
    <source>
        <dbReference type="SAM" id="MobiDB-lite"/>
    </source>
</evidence>
<dbReference type="AlphaFoldDB" id="A0AAD5LPF7"/>
<keyword evidence="4" id="KW-0539">Nucleus</keyword>
<dbReference type="Proteomes" id="UP001209570">
    <property type="component" value="Unassembled WGS sequence"/>
</dbReference>
<dbReference type="SUPFAM" id="SSF69572">
    <property type="entry name" value="Activating enzymes of the ubiquitin-like proteins"/>
    <property type="match status" value="1"/>
</dbReference>
<feature type="domain" description="TFIIS central" evidence="6">
    <location>
        <begin position="419"/>
        <end position="532"/>
    </location>
</feature>
<dbReference type="CDD" id="cd09917">
    <property type="entry name" value="F-box_SF"/>
    <property type="match status" value="1"/>
</dbReference>
<dbReference type="EMBL" id="JAKCXM010000010">
    <property type="protein sequence ID" value="KAJ0408599.1"/>
    <property type="molecule type" value="Genomic_DNA"/>
</dbReference>
<evidence type="ECO:0000259" key="6">
    <source>
        <dbReference type="PROSITE" id="PS51321"/>
    </source>
</evidence>
<comment type="caution">
    <text evidence="7">The sequence shown here is derived from an EMBL/GenBank/DDBJ whole genome shotgun (WGS) entry which is preliminary data.</text>
</comment>
<dbReference type="GO" id="GO:0005634">
    <property type="term" value="C:nucleus"/>
    <property type="evidence" value="ECO:0007669"/>
    <property type="project" value="TreeGrafter"/>
</dbReference>
<evidence type="ECO:0000256" key="2">
    <source>
        <dbReference type="ARBA" id="ARBA00022771"/>
    </source>
</evidence>
<dbReference type="GO" id="GO:0008641">
    <property type="term" value="F:ubiquitin-like modifier activating enzyme activity"/>
    <property type="evidence" value="ECO:0007669"/>
    <property type="project" value="InterPro"/>
</dbReference>
<dbReference type="InterPro" id="IPR003618">
    <property type="entry name" value="TFIIS_cen_dom"/>
</dbReference>
<name>A0AAD5LPF7_PYTIN</name>
<keyword evidence="8" id="KW-1185">Reference proteome</keyword>
<dbReference type="Pfam" id="PF07500">
    <property type="entry name" value="TFIIS_M"/>
    <property type="match status" value="1"/>
</dbReference>
<dbReference type="PANTHER" id="PTHR11477:SF0">
    <property type="entry name" value="IP08861P-RELATED"/>
    <property type="match status" value="1"/>
</dbReference>
<organism evidence="7 8">
    <name type="scientific">Pythium insidiosum</name>
    <name type="common">Pythiosis disease agent</name>
    <dbReference type="NCBI Taxonomy" id="114742"/>
    <lineage>
        <taxon>Eukaryota</taxon>
        <taxon>Sar</taxon>
        <taxon>Stramenopiles</taxon>
        <taxon>Oomycota</taxon>
        <taxon>Peronosporomycetes</taxon>
        <taxon>Pythiales</taxon>
        <taxon>Pythiaceae</taxon>
        <taxon>Pythium</taxon>
    </lineage>
</organism>
<dbReference type="InterPro" id="IPR000594">
    <property type="entry name" value="ThiF_NAD_FAD-bd"/>
</dbReference>
<dbReference type="PANTHER" id="PTHR11477">
    <property type="entry name" value="TRANSCRIPTION FACTOR S-II ZINC FINGER DOMAIN-CONTAINING PROTEIN"/>
    <property type="match status" value="1"/>
</dbReference>
<evidence type="ECO:0000256" key="1">
    <source>
        <dbReference type="ARBA" id="ARBA00022723"/>
    </source>
</evidence>
<dbReference type="GO" id="GO:0006351">
    <property type="term" value="P:DNA-templated transcription"/>
    <property type="evidence" value="ECO:0007669"/>
    <property type="project" value="InterPro"/>
</dbReference>
<proteinExistence type="predicted"/>
<evidence type="ECO:0000313" key="7">
    <source>
        <dbReference type="EMBL" id="KAJ0408599.1"/>
    </source>
</evidence>
<dbReference type="SMART" id="SM00510">
    <property type="entry name" value="TFS2M"/>
    <property type="match status" value="1"/>
</dbReference>
<keyword evidence="2" id="KW-0863">Zinc-finger</keyword>
<sequence length="547" mass="60128">MKGHTPIMPSHDDDRVPIEAYFRRQMTAIGTAAMEQIGLLHVLVQCLAAKCLAQSGVQRLTLLDDELFLLREGDFGKPKAKLMASRLNELNPFADVRAMQGTLTLELMLNFHVIVFASPNITIEELVAYNEFCRAQAPPIGFVVAEQFGAASSQSLFRQPRTAASIRASLAAATASPETLSQLLEFTKRVSKVSLDLADDSAGHLHFLQALVNVQLSPEAPPVPLRTRPISLEPTRGRPLVVPFPGNGGGFSRWAKLRVPLSKELQSVGAIAAYLEVDLDIELVFFSARRVLCCVTKTIMAMMGAPLSSEDAIERPVAETHQTCEFHEEKPDSSESDDETWALELEEELFMQDDATSSATSSSGFAAPSNESASCVPSRTPPVHGIAMELPQEVLVNIFGFAQVGRVCKAWSLAMSTLSRRKFSARLTETLSPFTSSAGVVAQDVESALFDAYGHRFATPKAYGQRARQLLFNLKDARNSALRERLFTGELTASALVRMSATDMANPQLVQQRRQWIKKRTHEVMRDAGTPDGFTPTSLFECRQWEV</sequence>
<evidence type="ECO:0000256" key="3">
    <source>
        <dbReference type="ARBA" id="ARBA00022833"/>
    </source>
</evidence>
<dbReference type="GO" id="GO:0008270">
    <property type="term" value="F:zinc ion binding"/>
    <property type="evidence" value="ECO:0007669"/>
    <property type="project" value="UniProtKB-KW"/>
</dbReference>
<dbReference type="PROSITE" id="PS51321">
    <property type="entry name" value="TFIIS_CENTRAL"/>
    <property type="match status" value="1"/>
</dbReference>
<protein>
    <recommendedName>
        <fullName evidence="6">TFIIS central domain-containing protein</fullName>
    </recommendedName>
</protein>
<accession>A0AAD5LPF7</accession>
<evidence type="ECO:0000256" key="4">
    <source>
        <dbReference type="ARBA" id="ARBA00023242"/>
    </source>
</evidence>
<keyword evidence="3" id="KW-0862">Zinc</keyword>
<keyword evidence="1" id="KW-0479">Metal-binding</keyword>
<dbReference type="InterPro" id="IPR036575">
    <property type="entry name" value="TFIIS_cen_dom_sf"/>
</dbReference>
<feature type="region of interest" description="Disordered" evidence="5">
    <location>
        <begin position="357"/>
        <end position="378"/>
    </location>
</feature>
<dbReference type="SUPFAM" id="SSF46942">
    <property type="entry name" value="Elongation factor TFIIS domain 2"/>
    <property type="match status" value="1"/>
</dbReference>